<keyword evidence="3" id="KW-1185">Reference proteome</keyword>
<feature type="chain" id="PRO_5023137642" evidence="1">
    <location>
        <begin position="25"/>
        <end position="217"/>
    </location>
</feature>
<keyword evidence="1" id="KW-0732">Signal</keyword>
<proteinExistence type="predicted"/>
<reference evidence="2 3" key="1">
    <citation type="submission" date="2018-07" db="EMBL/GenBank/DDBJ databases">
        <title>The complete nuclear genome of the prasinophyte Chloropicon primus (CCMP1205).</title>
        <authorList>
            <person name="Pombert J.-F."/>
            <person name="Otis C."/>
            <person name="Turmel M."/>
            <person name="Lemieux C."/>
        </authorList>
    </citation>
    <scope>NUCLEOTIDE SEQUENCE [LARGE SCALE GENOMIC DNA]</scope>
    <source>
        <strain evidence="2 3">CCMP1205</strain>
    </source>
</reference>
<feature type="signal peptide" evidence="1">
    <location>
        <begin position="1"/>
        <end position="24"/>
    </location>
</feature>
<accession>A0A5B8MXQ4</accession>
<name>A0A5B8MXQ4_9CHLO</name>
<dbReference type="AlphaFoldDB" id="A0A5B8MXQ4"/>
<organism evidence="2 3">
    <name type="scientific">Chloropicon primus</name>
    <dbReference type="NCBI Taxonomy" id="1764295"/>
    <lineage>
        <taxon>Eukaryota</taxon>
        <taxon>Viridiplantae</taxon>
        <taxon>Chlorophyta</taxon>
        <taxon>Chloropicophyceae</taxon>
        <taxon>Chloropicales</taxon>
        <taxon>Chloropicaceae</taxon>
        <taxon>Chloropicon</taxon>
    </lineage>
</organism>
<evidence type="ECO:0000313" key="2">
    <source>
        <dbReference type="EMBL" id="QDZ25327.1"/>
    </source>
</evidence>
<gene>
    <name evidence="2" type="ORF">A3770_16p78450</name>
</gene>
<evidence type="ECO:0000256" key="1">
    <source>
        <dbReference type="SAM" id="SignalP"/>
    </source>
</evidence>
<dbReference type="EMBL" id="CP031049">
    <property type="protein sequence ID" value="QDZ25327.1"/>
    <property type="molecule type" value="Genomic_DNA"/>
</dbReference>
<dbReference type="Proteomes" id="UP000316726">
    <property type="component" value="Chromosome 16"/>
</dbReference>
<protein>
    <submittedName>
        <fullName evidence="2">Uncharacterized protein</fullName>
    </submittedName>
</protein>
<evidence type="ECO:0000313" key="3">
    <source>
        <dbReference type="Proteomes" id="UP000316726"/>
    </source>
</evidence>
<sequence length="217" mass="22051">MTTATTKTTTVTVVLAALAAVASAQGSIHISGGGASKSGGLWGKAHSRSVDVGTAFSSKQFQGSSTGDYAGSDAKIDLSASEANGATMASTLNPYGYSSGTSATHATAGFGSGAGYYPDGAGSAGHFDSKALGRASHGMAGQTSDSSVHGNDGNAFSYAGTSQYEYDDWNFGLQRARWAQEALEEEQAQGFTRASEATALGHAMSNKRGFCRPGWKC</sequence>